<dbReference type="SUPFAM" id="SSF82861">
    <property type="entry name" value="Mechanosensitive channel protein MscS (YggB), transmembrane region"/>
    <property type="match status" value="1"/>
</dbReference>
<dbReference type="Gene3D" id="1.10.287.1260">
    <property type="match status" value="1"/>
</dbReference>
<comment type="caution">
    <text evidence="10">The sequence shown here is derived from an EMBL/GenBank/DDBJ whole genome shotgun (WGS) entry which is preliminary data.</text>
</comment>
<dbReference type="SUPFAM" id="SSF50182">
    <property type="entry name" value="Sm-like ribonucleoproteins"/>
    <property type="match status" value="1"/>
</dbReference>
<evidence type="ECO:0000256" key="7">
    <source>
        <dbReference type="SAM" id="Phobius"/>
    </source>
</evidence>
<evidence type="ECO:0000259" key="8">
    <source>
        <dbReference type="Pfam" id="PF00924"/>
    </source>
</evidence>
<dbReference type="Pfam" id="PF00924">
    <property type="entry name" value="MS_channel_2nd"/>
    <property type="match status" value="1"/>
</dbReference>
<dbReference type="PANTHER" id="PTHR30460:SF0">
    <property type="entry name" value="MODERATE CONDUCTANCE MECHANOSENSITIVE CHANNEL YBIO"/>
    <property type="match status" value="1"/>
</dbReference>
<comment type="similarity">
    <text evidence="2">Belongs to the MscS (TC 1.A.23) family.</text>
</comment>
<dbReference type="Gene3D" id="2.30.30.60">
    <property type="match status" value="1"/>
</dbReference>
<evidence type="ECO:0008006" key="12">
    <source>
        <dbReference type="Google" id="ProtNLM"/>
    </source>
</evidence>
<evidence type="ECO:0000256" key="2">
    <source>
        <dbReference type="ARBA" id="ARBA00008017"/>
    </source>
</evidence>
<evidence type="ECO:0000313" key="11">
    <source>
        <dbReference type="Proteomes" id="UP000178558"/>
    </source>
</evidence>
<keyword evidence="6 7" id="KW-0472">Membrane</keyword>
<evidence type="ECO:0000256" key="6">
    <source>
        <dbReference type="ARBA" id="ARBA00023136"/>
    </source>
</evidence>
<dbReference type="InterPro" id="IPR010920">
    <property type="entry name" value="LSM_dom_sf"/>
</dbReference>
<protein>
    <recommendedName>
        <fullName evidence="12">Mechanosensitive ion channel protein MscS</fullName>
    </recommendedName>
</protein>
<feature type="domain" description="Mechanosensitive ion channel transmembrane helices 2/3" evidence="9">
    <location>
        <begin position="73"/>
        <end position="107"/>
    </location>
</feature>
<name>A0A1F7J3G5_9BACT</name>
<feature type="transmembrane region" description="Helical" evidence="7">
    <location>
        <begin position="88"/>
        <end position="110"/>
    </location>
</feature>
<evidence type="ECO:0000256" key="5">
    <source>
        <dbReference type="ARBA" id="ARBA00022989"/>
    </source>
</evidence>
<evidence type="ECO:0000256" key="3">
    <source>
        <dbReference type="ARBA" id="ARBA00022475"/>
    </source>
</evidence>
<gene>
    <name evidence="10" type="ORF">A3B50_00030</name>
</gene>
<dbReference type="InterPro" id="IPR011014">
    <property type="entry name" value="MscS_channel_TM-2"/>
</dbReference>
<keyword evidence="3" id="KW-1003">Cell membrane</keyword>
<dbReference type="GO" id="GO:0008381">
    <property type="term" value="F:mechanosensitive monoatomic ion channel activity"/>
    <property type="evidence" value="ECO:0007669"/>
    <property type="project" value="InterPro"/>
</dbReference>
<keyword evidence="5 7" id="KW-1133">Transmembrane helix</keyword>
<evidence type="ECO:0000313" key="10">
    <source>
        <dbReference type="EMBL" id="OGK50160.1"/>
    </source>
</evidence>
<dbReference type="InterPro" id="IPR049142">
    <property type="entry name" value="MS_channel_1st"/>
</dbReference>
<organism evidence="10 11">
    <name type="scientific">Candidatus Roizmanbacteria bacterium RIFCSPLOWO2_01_FULL_40_42</name>
    <dbReference type="NCBI Taxonomy" id="1802066"/>
    <lineage>
        <taxon>Bacteria</taxon>
        <taxon>Candidatus Roizmaniibacteriota</taxon>
    </lineage>
</organism>
<dbReference type="InterPro" id="IPR045276">
    <property type="entry name" value="YbiO_bact"/>
</dbReference>
<comment type="subcellular location">
    <subcellularLocation>
        <location evidence="1">Cell membrane</location>
        <topology evidence="1">Multi-pass membrane protein</topology>
    </subcellularLocation>
</comment>
<sequence>MESLIRFANQQNRFVTAIIILLSAYILSFVCKLVIDFVFSRIKRRVSEDRVHMLAKTRTIRALLKSVVNGFFFFVAVMMILAHFGLNIVPLLTGAGIVGLAFSFGAQTLFKDFIAGFFIIFEDQFNIGDKVKIGNIEGEVHKMTLRMTVLKDAKGNLIFISNSQIESVTRLK</sequence>
<reference evidence="10 11" key="1">
    <citation type="journal article" date="2016" name="Nat. Commun.">
        <title>Thousands of microbial genomes shed light on interconnected biogeochemical processes in an aquifer system.</title>
        <authorList>
            <person name="Anantharaman K."/>
            <person name="Brown C.T."/>
            <person name="Hug L.A."/>
            <person name="Sharon I."/>
            <person name="Castelle C.J."/>
            <person name="Probst A.J."/>
            <person name="Thomas B.C."/>
            <person name="Singh A."/>
            <person name="Wilkins M.J."/>
            <person name="Karaoz U."/>
            <person name="Brodie E.L."/>
            <person name="Williams K.H."/>
            <person name="Hubbard S.S."/>
            <person name="Banfield J.F."/>
        </authorList>
    </citation>
    <scope>NUCLEOTIDE SEQUENCE [LARGE SCALE GENOMIC DNA]</scope>
</reference>
<feature type="transmembrane region" description="Helical" evidence="7">
    <location>
        <begin position="14"/>
        <end position="39"/>
    </location>
</feature>
<dbReference type="Pfam" id="PF21088">
    <property type="entry name" value="MS_channel_1st"/>
    <property type="match status" value="1"/>
</dbReference>
<accession>A0A1F7J3G5</accession>
<feature type="domain" description="Mechanosensitive ion channel MscS" evidence="8">
    <location>
        <begin position="108"/>
        <end position="165"/>
    </location>
</feature>
<keyword evidence="4 7" id="KW-0812">Transmembrane</keyword>
<proteinExistence type="inferred from homology"/>
<feature type="transmembrane region" description="Helical" evidence="7">
    <location>
        <begin position="60"/>
        <end position="82"/>
    </location>
</feature>
<evidence type="ECO:0000256" key="4">
    <source>
        <dbReference type="ARBA" id="ARBA00022692"/>
    </source>
</evidence>
<evidence type="ECO:0000256" key="1">
    <source>
        <dbReference type="ARBA" id="ARBA00004651"/>
    </source>
</evidence>
<dbReference type="InterPro" id="IPR006685">
    <property type="entry name" value="MscS_channel_2nd"/>
</dbReference>
<dbReference type="GO" id="GO:0005886">
    <property type="term" value="C:plasma membrane"/>
    <property type="evidence" value="ECO:0007669"/>
    <property type="project" value="UniProtKB-SubCell"/>
</dbReference>
<dbReference type="InterPro" id="IPR023408">
    <property type="entry name" value="MscS_beta-dom_sf"/>
</dbReference>
<dbReference type="AlphaFoldDB" id="A0A1F7J3G5"/>
<dbReference type="EMBL" id="MGAQ01000020">
    <property type="protein sequence ID" value="OGK50160.1"/>
    <property type="molecule type" value="Genomic_DNA"/>
</dbReference>
<evidence type="ECO:0000259" key="9">
    <source>
        <dbReference type="Pfam" id="PF21088"/>
    </source>
</evidence>
<dbReference type="Proteomes" id="UP000178558">
    <property type="component" value="Unassembled WGS sequence"/>
</dbReference>
<dbReference type="PANTHER" id="PTHR30460">
    <property type="entry name" value="MODERATE CONDUCTANCE MECHANOSENSITIVE CHANNEL YBIO"/>
    <property type="match status" value="1"/>
</dbReference>